<feature type="compositionally biased region" description="Polar residues" evidence="1">
    <location>
        <begin position="1"/>
        <end position="10"/>
    </location>
</feature>
<proteinExistence type="predicted"/>
<dbReference type="Pfam" id="PF12277">
    <property type="entry name" value="DUF3618"/>
    <property type="match status" value="1"/>
</dbReference>
<feature type="region of interest" description="Disordered" evidence="1">
    <location>
        <begin position="75"/>
        <end position="94"/>
    </location>
</feature>
<evidence type="ECO:0000256" key="1">
    <source>
        <dbReference type="SAM" id="MobiDB-lite"/>
    </source>
</evidence>
<organism evidence="2">
    <name type="scientific">metagenome</name>
    <dbReference type="NCBI Taxonomy" id="256318"/>
    <lineage>
        <taxon>unclassified sequences</taxon>
        <taxon>metagenomes</taxon>
    </lineage>
</organism>
<gene>
    <name evidence="2" type="ORF">NOCA2480020</name>
</gene>
<feature type="compositionally biased region" description="Low complexity" evidence="1">
    <location>
        <begin position="11"/>
        <end position="21"/>
    </location>
</feature>
<evidence type="ECO:0008006" key="3">
    <source>
        <dbReference type="Google" id="ProtNLM"/>
    </source>
</evidence>
<reference evidence="2" key="1">
    <citation type="submission" date="2015-08" db="EMBL/GenBank/DDBJ databases">
        <authorList>
            <person name="Babu N.S."/>
            <person name="Beckwith C.J."/>
            <person name="Beseler K.G."/>
            <person name="Brison A."/>
            <person name="Carone J.V."/>
            <person name="Caskin T.P."/>
            <person name="Diamond M."/>
            <person name="Durham M.E."/>
            <person name="Foxe J.M."/>
            <person name="Go M."/>
            <person name="Henderson B.A."/>
            <person name="Jones I.B."/>
            <person name="McGettigan J.A."/>
            <person name="Micheletti S.J."/>
            <person name="Nasrallah M.E."/>
            <person name="Ortiz D."/>
            <person name="Piller C.R."/>
            <person name="Privatt S.R."/>
            <person name="Schneider S.L."/>
            <person name="Sharp S."/>
            <person name="Smith T.C."/>
            <person name="Stanton J.D."/>
            <person name="Ullery H.E."/>
            <person name="Wilson R.J."/>
            <person name="Serrano M.G."/>
            <person name="Buck G."/>
            <person name="Lee V."/>
            <person name="Wang Y."/>
            <person name="Carvalho R."/>
            <person name="Voegtly L."/>
            <person name="Shi R."/>
            <person name="Duckworth R."/>
            <person name="Johnson A."/>
            <person name="Loviza R."/>
            <person name="Walstead R."/>
            <person name="Shah Z."/>
            <person name="Kiflezghi M."/>
            <person name="Wade K."/>
            <person name="Ball S.L."/>
            <person name="Bradley K.W."/>
            <person name="Asai D.J."/>
            <person name="Bowman C.A."/>
            <person name="Russell D.A."/>
            <person name="Pope W.H."/>
            <person name="Jacobs-Sera D."/>
            <person name="Hendrix R.W."/>
            <person name="Hatfull G.F."/>
        </authorList>
    </citation>
    <scope>NUCLEOTIDE SEQUENCE</scope>
</reference>
<protein>
    <recommendedName>
        <fullName evidence="3">DUF3618 domain-containing protein</fullName>
    </recommendedName>
</protein>
<dbReference type="InterPro" id="IPR022062">
    <property type="entry name" value="DUF3618"/>
</dbReference>
<sequence>MGQNSEEPMNTTSTDTVAATTPEEIATTRAKLSRDIDELADKVTPTRILERRKEAARGGFASLRDRVMGSASSVTSRVGSVGGSVGDGATGTAQGVTDTAHGVVETIESRTEGNPLAAGLIAFGAGLLVSSLIPSSEREAHMSRSLVEAAEEHGQPLIDEAKSVGQDIGTHLKEAAGDAAQEIKATAEESIGRVKAESQSSAQAVKEETRPS</sequence>
<feature type="region of interest" description="Disordered" evidence="1">
    <location>
        <begin position="189"/>
        <end position="212"/>
    </location>
</feature>
<evidence type="ECO:0000313" key="2">
    <source>
        <dbReference type="EMBL" id="CUR57944.1"/>
    </source>
</evidence>
<dbReference type="AlphaFoldDB" id="A0A2P2C7G4"/>
<accession>A0A2P2C7G4</accession>
<name>A0A2P2C7G4_9ZZZZ</name>
<dbReference type="EMBL" id="CZKA01000043">
    <property type="protein sequence ID" value="CUR57944.1"/>
    <property type="molecule type" value="Genomic_DNA"/>
</dbReference>
<feature type="compositionally biased region" description="Gly residues" evidence="1">
    <location>
        <begin position="80"/>
        <end position="89"/>
    </location>
</feature>
<feature type="region of interest" description="Disordered" evidence="1">
    <location>
        <begin position="1"/>
        <end position="24"/>
    </location>
</feature>